<protein>
    <submittedName>
        <fullName evidence="2">Carboxymuconolactone decarboxylase family protein</fullName>
    </submittedName>
</protein>
<dbReference type="InterPro" id="IPR029032">
    <property type="entry name" value="AhpD-like"/>
</dbReference>
<dbReference type="KEGG" id="apel:CA267_011070"/>
<dbReference type="OrthoDB" id="9801997at2"/>
<sequence>MLTRINQSSLYERCPRLVKNLTALGNVKAGSGIDPSLIHLVKLRVSQINHCCFCQHMHSAEARKDGELQERLDVLPAWQEAPCFSQKERAALAWAEALTLISNSVTDAIYQQTVEALGEEGLIELTTVILAINSWNRVAVSLQFSPDMQSAQA</sequence>
<dbReference type="InterPro" id="IPR003779">
    <property type="entry name" value="CMD-like"/>
</dbReference>
<dbReference type="Pfam" id="PF02627">
    <property type="entry name" value="CMD"/>
    <property type="match status" value="1"/>
</dbReference>
<dbReference type="PANTHER" id="PTHR34846:SF10">
    <property type="entry name" value="CYTOPLASMIC PROTEIN"/>
    <property type="match status" value="1"/>
</dbReference>
<keyword evidence="3" id="KW-1185">Reference proteome</keyword>
<dbReference type="AlphaFoldDB" id="A0A6M4MJI2"/>
<dbReference type="SUPFAM" id="SSF69118">
    <property type="entry name" value="AhpD-like"/>
    <property type="match status" value="1"/>
</dbReference>
<dbReference type="PANTHER" id="PTHR34846">
    <property type="entry name" value="4-CARBOXYMUCONOLACTONE DECARBOXYLASE FAMILY PROTEIN (AFU_ORTHOLOGUE AFUA_6G11590)"/>
    <property type="match status" value="1"/>
</dbReference>
<dbReference type="EMBL" id="CP052766">
    <property type="protein sequence ID" value="QJR82825.1"/>
    <property type="molecule type" value="Genomic_DNA"/>
</dbReference>
<organism evidence="2 3">
    <name type="scientific">Alteromonas pelagimontana</name>
    <dbReference type="NCBI Taxonomy" id="1858656"/>
    <lineage>
        <taxon>Bacteria</taxon>
        <taxon>Pseudomonadati</taxon>
        <taxon>Pseudomonadota</taxon>
        <taxon>Gammaproteobacteria</taxon>
        <taxon>Alteromonadales</taxon>
        <taxon>Alteromonadaceae</taxon>
        <taxon>Alteromonas/Salinimonas group</taxon>
        <taxon>Alteromonas</taxon>
    </lineage>
</organism>
<dbReference type="Proteomes" id="UP000219285">
    <property type="component" value="Chromosome"/>
</dbReference>
<evidence type="ECO:0000259" key="1">
    <source>
        <dbReference type="Pfam" id="PF02627"/>
    </source>
</evidence>
<gene>
    <name evidence="2" type="ORF">CA267_011070</name>
</gene>
<evidence type="ECO:0000313" key="3">
    <source>
        <dbReference type="Proteomes" id="UP000219285"/>
    </source>
</evidence>
<reference evidence="2 3" key="2">
    <citation type="submission" date="2020-04" db="EMBL/GenBank/DDBJ databases">
        <title>Complete genome sequence of Alteromonas pelagimontana 5.12T.</title>
        <authorList>
            <person name="Sinha R.K."/>
            <person name="Krishnan K.P."/>
            <person name="Kurian J.P."/>
        </authorList>
    </citation>
    <scope>NUCLEOTIDE SEQUENCE [LARGE SCALE GENOMIC DNA]</scope>
    <source>
        <strain evidence="2 3">5.12</strain>
    </source>
</reference>
<dbReference type="InterPro" id="IPR004675">
    <property type="entry name" value="AhpD_core"/>
</dbReference>
<proteinExistence type="predicted"/>
<evidence type="ECO:0000313" key="2">
    <source>
        <dbReference type="EMBL" id="QJR82825.1"/>
    </source>
</evidence>
<dbReference type="GO" id="GO:0051920">
    <property type="term" value="F:peroxiredoxin activity"/>
    <property type="evidence" value="ECO:0007669"/>
    <property type="project" value="InterPro"/>
</dbReference>
<dbReference type="Gene3D" id="1.20.1290.10">
    <property type="entry name" value="AhpD-like"/>
    <property type="match status" value="1"/>
</dbReference>
<accession>A0A6M4MJI2</accession>
<reference evidence="3" key="1">
    <citation type="submission" date="2014-12" db="EMBL/GenBank/DDBJ databases">
        <title>Complete genome sequence of a multi-drug resistant Klebsiella pneumoniae.</title>
        <authorList>
            <person name="Hua X."/>
            <person name="Chen Q."/>
            <person name="Li X."/>
            <person name="Feng Y."/>
            <person name="Ruan Z."/>
            <person name="Yu Y."/>
        </authorList>
    </citation>
    <scope>NUCLEOTIDE SEQUENCE [LARGE SCALE GENOMIC DNA]</scope>
    <source>
        <strain evidence="3">5.12</strain>
    </source>
</reference>
<name>A0A6M4MJI2_9ALTE</name>
<dbReference type="NCBIfam" id="TIGR00778">
    <property type="entry name" value="ahpD_dom"/>
    <property type="match status" value="1"/>
</dbReference>
<feature type="domain" description="Carboxymuconolactone decarboxylase-like" evidence="1">
    <location>
        <begin position="19"/>
        <end position="97"/>
    </location>
</feature>